<dbReference type="InterPro" id="IPR016112">
    <property type="entry name" value="VP_dsDNA_II"/>
</dbReference>
<evidence type="ECO:0000259" key="2">
    <source>
        <dbReference type="Pfam" id="PF16903"/>
    </source>
</evidence>
<dbReference type="GO" id="GO:0005198">
    <property type="term" value="F:structural molecule activity"/>
    <property type="evidence" value="ECO:0007669"/>
    <property type="project" value="InterPro"/>
</dbReference>
<accession>A0A6C0BHY1</accession>
<dbReference type="Gene3D" id="2.70.9.20">
    <property type="entry name" value="Major capsid protein Vp54"/>
    <property type="match status" value="1"/>
</dbReference>
<evidence type="ECO:0000313" key="3">
    <source>
        <dbReference type="EMBL" id="QHS91341.1"/>
    </source>
</evidence>
<proteinExistence type="predicted"/>
<feature type="domain" description="Major capsid protein N-terminal" evidence="2">
    <location>
        <begin position="49"/>
        <end position="268"/>
    </location>
</feature>
<feature type="domain" description="Major capsid protein C-terminal" evidence="1">
    <location>
        <begin position="317"/>
        <end position="520"/>
    </location>
</feature>
<sequence length="527" mass="59511">MSGKDYFRPRGDITTVLDLTDRDAQDNTYFPLDTEESWFHREERTVYPTTMSIQEFTQRGPADWGQTFSFEIGSLPAGDLLQSVILQFKLGSWYNNGILQQLSKGQVTASVGTIPNAADYSAEYWTYCNSLGTSIIDHAEFIVNDQTIERISGEFIRSFLNIYADINTLSGISVDAIGTTPYSYLSNVPINGAIPAMQTAFSPNRPYPTEDGTYFCILPFFFLRTRLKQVFPLLSCNEGNVRINVTLRPFEQVVRKFIGYRANCNDVPLNKSVSFITTPLQIEEPQNILTTATSQQPPEFLSFRILTFAALTTGTIRDKFLRQPFEQMIKAVQSFHFEEPLKYLVSKPNPNSDAVDIQLPLELNHPVIELIWVLRRKAALINNEWSNFSPAIGLEQTPEKVFPPWLQSANIRINGSEVISAPGNWFREHIAKSHKGGLITYQSHVYGYSFARYPDEHQPSGTANMSRATSVTLTLKVNTPIPVNIAALDPPCVFDPAVVGGWEVFVHAIHYNWLRFENGICNRVFTD</sequence>
<reference evidence="3" key="1">
    <citation type="journal article" date="2020" name="Nature">
        <title>Giant virus diversity and host interactions through global metagenomics.</title>
        <authorList>
            <person name="Schulz F."/>
            <person name="Roux S."/>
            <person name="Paez-Espino D."/>
            <person name="Jungbluth S."/>
            <person name="Walsh D.A."/>
            <person name="Denef V.J."/>
            <person name="McMahon K.D."/>
            <person name="Konstantinidis K.T."/>
            <person name="Eloe-Fadrosh E.A."/>
            <person name="Kyrpides N.C."/>
            <person name="Woyke T."/>
        </authorList>
    </citation>
    <scope>NUCLEOTIDE SEQUENCE</scope>
    <source>
        <strain evidence="3">GVMAG-M-3300013004-44</strain>
    </source>
</reference>
<name>A0A6C0BHY1_9ZZZZ</name>
<dbReference type="AlphaFoldDB" id="A0A6C0BHY1"/>
<evidence type="ECO:0000259" key="1">
    <source>
        <dbReference type="Pfam" id="PF04451"/>
    </source>
</evidence>
<protein>
    <recommendedName>
        <fullName evidence="4">Major capsid protein N-terminal domain-containing protein</fullName>
    </recommendedName>
</protein>
<dbReference type="InterPro" id="IPR038519">
    <property type="entry name" value="MCP_C_sf"/>
</dbReference>
<dbReference type="SUPFAM" id="SSF49749">
    <property type="entry name" value="Group II dsDNA viruses VP"/>
    <property type="match status" value="2"/>
</dbReference>
<evidence type="ECO:0008006" key="4">
    <source>
        <dbReference type="Google" id="ProtNLM"/>
    </source>
</evidence>
<dbReference type="InterPro" id="IPR007542">
    <property type="entry name" value="MCP_C"/>
</dbReference>
<dbReference type="Pfam" id="PF04451">
    <property type="entry name" value="Capsid_NCLDV"/>
    <property type="match status" value="1"/>
</dbReference>
<dbReference type="EMBL" id="MN739159">
    <property type="protein sequence ID" value="QHS91341.1"/>
    <property type="molecule type" value="Genomic_DNA"/>
</dbReference>
<organism evidence="3">
    <name type="scientific">viral metagenome</name>
    <dbReference type="NCBI Taxonomy" id="1070528"/>
    <lineage>
        <taxon>unclassified sequences</taxon>
        <taxon>metagenomes</taxon>
        <taxon>organismal metagenomes</taxon>
    </lineage>
</organism>
<dbReference type="Gene3D" id="2.70.9.10">
    <property type="entry name" value="Adenovirus Type 2 Hexon, domain 4"/>
    <property type="match status" value="1"/>
</dbReference>
<dbReference type="Pfam" id="PF16903">
    <property type="entry name" value="Capsid_N"/>
    <property type="match status" value="1"/>
</dbReference>
<dbReference type="InterPro" id="IPR031654">
    <property type="entry name" value="Capsid_N"/>
</dbReference>